<evidence type="ECO:0000313" key="3">
    <source>
        <dbReference type="EMBL" id="PWE18917.1"/>
    </source>
</evidence>
<dbReference type="SUPFAM" id="SSF52788">
    <property type="entry name" value="Phosphotyrosine protein phosphatases I"/>
    <property type="match status" value="1"/>
</dbReference>
<gene>
    <name evidence="3" type="ORF">DDZ18_01165</name>
</gene>
<dbReference type="GO" id="GO:0046685">
    <property type="term" value="P:response to arsenic-containing substance"/>
    <property type="evidence" value="ECO:0007669"/>
    <property type="project" value="UniProtKB-KW"/>
</dbReference>
<dbReference type="CDD" id="cd16345">
    <property type="entry name" value="LMWP_ArsC"/>
    <property type="match status" value="1"/>
</dbReference>
<evidence type="ECO:0000256" key="1">
    <source>
        <dbReference type="ARBA" id="ARBA00022849"/>
    </source>
</evidence>
<evidence type="ECO:0000259" key="2">
    <source>
        <dbReference type="SMART" id="SM00226"/>
    </source>
</evidence>
<accession>A0A2U2BY51</accession>
<keyword evidence="1" id="KW-0059">Arsenical resistance</keyword>
<organism evidence="3 4">
    <name type="scientific">Marinicauda salina</name>
    <dbReference type="NCBI Taxonomy" id="2135793"/>
    <lineage>
        <taxon>Bacteria</taxon>
        <taxon>Pseudomonadati</taxon>
        <taxon>Pseudomonadota</taxon>
        <taxon>Alphaproteobacteria</taxon>
        <taxon>Maricaulales</taxon>
        <taxon>Maricaulaceae</taxon>
        <taxon>Marinicauda</taxon>
    </lineage>
</organism>
<reference evidence="4" key="1">
    <citation type="submission" date="2018-05" db="EMBL/GenBank/DDBJ databases">
        <authorList>
            <person name="Liu B.-T."/>
        </authorList>
    </citation>
    <scope>NUCLEOTIDE SEQUENCE [LARGE SCALE GENOMIC DNA]</scope>
    <source>
        <strain evidence="4">WD6-1</strain>
    </source>
</reference>
<dbReference type="EMBL" id="QEXV01000001">
    <property type="protein sequence ID" value="PWE18917.1"/>
    <property type="molecule type" value="Genomic_DNA"/>
</dbReference>
<dbReference type="Pfam" id="PF01451">
    <property type="entry name" value="LMWPc"/>
    <property type="match status" value="1"/>
</dbReference>
<dbReference type="PANTHER" id="PTHR43428">
    <property type="entry name" value="ARSENATE REDUCTASE"/>
    <property type="match status" value="1"/>
</dbReference>
<dbReference type="OrthoDB" id="9793058at2"/>
<dbReference type="PANTHER" id="PTHR43428:SF1">
    <property type="entry name" value="ARSENATE REDUCTASE"/>
    <property type="match status" value="1"/>
</dbReference>
<evidence type="ECO:0000313" key="4">
    <source>
        <dbReference type="Proteomes" id="UP000245168"/>
    </source>
</evidence>
<dbReference type="InterPro" id="IPR023485">
    <property type="entry name" value="Ptyr_pPase"/>
</dbReference>
<feature type="domain" description="Phosphotyrosine protein phosphatase I" evidence="2">
    <location>
        <begin position="1"/>
        <end position="123"/>
    </location>
</feature>
<proteinExistence type="predicted"/>
<dbReference type="SMART" id="SM00226">
    <property type="entry name" value="LMWPc"/>
    <property type="match status" value="1"/>
</dbReference>
<dbReference type="Gene3D" id="3.40.50.2300">
    <property type="match status" value="1"/>
</dbReference>
<dbReference type="AlphaFoldDB" id="A0A2U2BY51"/>
<protein>
    <submittedName>
        <fullName evidence="3">Low molecular weight phosphatase family protein</fullName>
    </submittedName>
</protein>
<sequence length="142" mass="14784">MAEALINALSGGRHRGYSAGSQPKAEPHPLALQTLARHRHAVDGLASKSWDVFAEPGAPAIDAVITVCDSAAAEACPVWPAAPATAHWGLPDPAAIEDPDAARAAFEETYRALRTRIEAVLAADPDPADRAALKAALEAAHR</sequence>
<dbReference type="InterPro" id="IPR036196">
    <property type="entry name" value="Ptyr_pPase_sf"/>
</dbReference>
<name>A0A2U2BY51_9PROT</name>
<dbReference type="Proteomes" id="UP000245168">
    <property type="component" value="Unassembled WGS sequence"/>
</dbReference>
<comment type="caution">
    <text evidence="3">The sequence shown here is derived from an EMBL/GenBank/DDBJ whole genome shotgun (WGS) entry which is preliminary data.</text>
</comment>
<keyword evidence="4" id="KW-1185">Reference proteome</keyword>